<evidence type="ECO:0000256" key="1">
    <source>
        <dbReference type="SAM" id="MobiDB-lite"/>
    </source>
</evidence>
<proteinExistence type="predicted"/>
<evidence type="ECO:0000313" key="3">
    <source>
        <dbReference type="Proteomes" id="UP001519460"/>
    </source>
</evidence>
<name>A0ABD0KW58_9CAEN</name>
<feature type="non-terminal residue" evidence="2">
    <location>
        <position position="1"/>
    </location>
</feature>
<comment type="caution">
    <text evidence="2">The sequence shown here is derived from an EMBL/GenBank/DDBJ whole genome shotgun (WGS) entry which is preliminary data.</text>
</comment>
<sequence length="615" mass="69964">DDNRDDGDNDHDYRRHNYTDDASSRSDDKYNHRGFDDHNYTGDDDYDSDTRGYDYNYRGYDYNHRGHDDYNYRGHDDYNYRGHDDYNYKGHDDYNYRGHDDYNYKGHDDYNYRGHDDYDHRRSDRHDYGDSRRGRVGSARARGNNISTLRSGRVAVSQGDAKDNHTTDSNNRGGDARDVSSPGTSRTIVTLDPSPASVPPPTPLSTVASRHRLQHVSPGSIPFVTGEARLSSSPEATQHSEGEGATERDRDNTEGQGARAYAPKSVRMLNYNIEGDFNARTGGMNPVYSDADDSDDLVLGDTYHESRMSQDVIVSNFGRILLEFCAACDCTILNGARRGDEEGHFTYVCTSGSSTVDYFICSRELLYTDMRLEVADRLESKHLPVELSVSPGCIERLQSGVGTVEKLWWDENKQGEFAEAVSGEGFCNILEEATRLIETSVDDAVDCLTSGLLQASECMKRNVRQGPRKSKWFDAECFGARKQARKSYRKFRRSKRDNDRKDYVENRKIYRRLLKEKRKQYKNDSLNTLLSKTTNPQAFWRQVKSVSASSVPEPNVESAQWFQHFQKVFSENPAQSIVDATVDTAVLSDDREVPGVECLDQPITSDEVRRAVDHL</sequence>
<organism evidence="2 3">
    <name type="scientific">Batillaria attramentaria</name>
    <dbReference type="NCBI Taxonomy" id="370345"/>
    <lineage>
        <taxon>Eukaryota</taxon>
        <taxon>Metazoa</taxon>
        <taxon>Spiralia</taxon>
        <taxon>Lophotrochozoa</taxon>
        <taxon>Mollusca</taxon>
        <taxon>Gastropoda</taxon>
        <taxon>Caenogastropoda</taxon>
        <taxon>Sorbeoconcha</taxon>
        <taxon>Cerithioidea</taxon>
        <taxon>Batillariidae</taxon>
        <taxon>Batillaria</taxon>
    </lineage>
</organism>
<feature type="compositionally biased region" description="Basic and acidic residues" evidence="1">
    <location>
        <begin position="238"/>
        <end position="253"/>
    </location>
</feature>
<evidence type="ECO:0000313" key="2">
    <source>
        <dbReference type="EMBL" id="KAK7491347.1"/>
    </source>
</evidence>
<feature type="region of interest" description="Disordered" evidence="1">
    <location>
        <begin position="1"/>
        <end position="49"/>
    </location>
</feature>
<dbReference type="Gene3D" id="3.60.10.10">
    <property type="entry name" value="Endonuclease/exonuclease/phosphatase"/>
    <property type="match status" value="1"/>
</dbReference>
<protein>
    <submittedName>
        <fullName evidence="2">Uncharacterized protein</fullName>
    </submittedName>
</protein>
<feature type="region of interest" description="Disordered" evidence="1">
    <location>
        <begin position="115"/>
        <end position="261"/>
    </location>
</feature>
<dbReference type="InterPro" id="IPR036691">
    <property type="entry name" value="Endo/exonu/phosph_ase_sf"/>
</dbReference>
<dbReference type="SUPFAM" id="SSF56219">
    <property type="entry name" value="DNase I-like"/>
    <property type="match status" value="1"/>
</dbReference>
<keyword evidence="3" id="KW-1185">Reference proteome</keyword>
<dbReference type="Proteomes" id="UP001519460">
    <property type="component" value="Unassembled WGS sequence"/>
</dbReference>
<feature type="non-terminal residue" evidence="2">
    <location>
        <position position="615"/>
    </location>
</feature>
<dbReference type="EMBL" id="JACVVK020000116">
    <property type="protein sequence ID" value="KAK7491347.1"/>
    <property type="molecule type" value="Genomic_DNA"/>
</dbReference>
<reference evidence="2 3" key="1">
    <citation type="journal article" date="2023" name="Sci. Data">
        <title>Genome assembly of the Korean intertidal mud-creeper Batillaria attramentaria.</title>
        <authorList>
            <person name="Patra A.K."/>
            <person name="Ho P.T."/>
            <person name="Jun S."/>
            <person name="Lee S.J."/>
            <person name="Kim Y."/>
            <person name="Won Y.J."/>
        </authorList>
    </citation>
    <scope>NUCLEOTIDE SEQUENCE [LARGE SCALE GENOMIC DNA]</scope>
    <source>
        <strain evidence="2">Wonlab-2016</strain>
    </source>
</reference>
<dbReference type="AlphaFoldDB" id="A0ABD0KW58"/>
<accession>A0ABD0KW58</accession>
<gene>
    <name evidence="2" type="ORF">BaRGS_00017448</name>
</gene>
<feature type="compositionally biased region" description="Basic and acidic residues" evidence="1">
    <location>
        <begin position="10"/>
        <end position="41"/>
    </location>
</feature>
<feature type="compositionally biased region" description="Basic and acidic residues" evidence="1">
    <location>
        <begin position="115"/>
        <end position="133"/>
    </location>
</feature>